<gene>
    <name evidence="4" type="ORF">UY72_C0017G0010</name>
</gene>
<protein>
    <recommendedName>
        <fullName evidence="3">DUF5667 domain-containing protein</fullName>
    </recommendedName>
</protein>
<evidence type="ECO:0000256" key="1">
    <source>
        <dbReference type="SAM" id="Coils"/>
    </source>
</evidence>
<evidence type="ECO:0000313" key="5">
    <source>
        <dbReference type="Proteomes" id="UP000034846"/>
    </source>
</evidence>
<evidence type="ECO:0000256" key="2">
    <source>
        <dbReference type="SAM" id="MobiDB-lite"/>
    </source>
</evidence>
<proteinExistence type="predicted"/>
<keyword evidence="1" id="KW-0175">Coiled coil</keyword>
<evidence type="ECO:0000259" key="3">
    <source>
        <dbReference type="Pfam" id="PF18915"/>
    </source>
</evidence>
<dbReference type="Proteomes" id="UP000034846">
    <property type="component" value="Unassembled WGS sequence"/>
</dbReference>
<organism evidence="4 5">
    <name type="scientific">Candidatus Uhrbacteria bacterium GW2011_GWD2_52_7</name>
    <dbReference type="NCBI Taxonomy" id="1618989"/>
    <lineage>
        <taxon>Bacteria</taxon>
        <taxon>Candidatus Uhriibacteriota</taxon>
    </lineage>
</organism>
<feature type="region of interest" description="Disordered" evidence="2">
    <location>
        <begin position="377"/>
        <end position="411"/>
    </location>
</feature>
<feature type="coiled-coil region" evidence="1">
    <location>
        <begin position="171"/>
        <end position="198"/>
    </location>
</feature>
<evidence type="ECO:0000313" key="4">
    <source>
        <dbReference type="EMBL" id="KKW30247.1"/>
    </source>
</evidence>
<feature type="domain" description="DUF5667" evidence="3">
    <location>
        <begin position="110"/>
        <end position="206"/>
    </location>
</feature>
<accession>A0A0G1ZPW7</accession>
<dbReference type="EMBL" id="LCRD01000017">
    <property type="protein sequence ID" value="KKW30247.1"/>
    <property type="molecule type" value="Genomic_DNA"/>
</dbReference>
<sequence length="411" mass="44266">MTTCRYVSSYVTLPFPISPVSNLRQQLKALKNSSQAGAVSRSEHEAQKAKLLLAIGHEAQAVPAAVEPVSPVYFKWYLRNLVSRPIAISAAGFVLLTSGWMTTVSAAADSLPGDTLYSIKLVTERAQLQLASLDRKAVLHTEFAERRLDEVSALQGQVTGTVDPELVREAVDAYKSELASANANLAQLQASNESVTVEAAGDVQERISALEVKIDAAVNDTQSTVTAEVREVQESTRAASDAAVDVAVEAAEQEDVAAPDSEQSRAKLEEVFHREIGTLHGRQAFDLHRVETIKATMAEYAGVLNGALLPTSDALSLLRRNIDQATEAVPDAMKVFTKNDYRGAFDLLRDVDADLLAVEAALAEIEINIITAVSTYQQDQAAEDESNPGYTSAPEPTEETSGPFQSPLNQE</sequence>
<comment type="caution">
    <text evidence="4">The sequence shown here is derived from an EMBL/GenBank/DDBJ whole genome shotgun (WGS) entry which is preliminary data.</text>
</comment>
<name>A0A0G1ZPW7_9BACT</name>
<feature type="compositionally biased region" description="Polar residues" evidence="2">
    <location>
        <begin position="399"/>
        <end position="411"/>
    </location>
</feature>
<dbReference type="InterPro" id="IPR043725">
    <property type="entry name" value="DUF5667"/>
</dbReference>
<dbReference type="Pfam" id="PF18915">
    <property type="entry name" value="DUF5667"/>
    <property type="match status" value="1"/>
</dbReference>
<reference evidence="4 5" key="1">
    <citation type="journal article" date="2015" name="Nature">
        <title>rRNA introns, odd ribosomes, and small enigmatic genomes across a large radiation of phyla.</title>
        <authorList>
            <person name="Brown C.T."/>
            <person name="Hug L.A."/>
            <person name="Thomas B.C."/>
            <person name="Sharon I."/>
            <person name="Castelle C.J."/>
            <person name="Singh A."/>
            <person name="Wilkins M.J."/>
            <person name="Williams K.H."/>
            <person name="Banfield J.F."/>
        </authorList>
    </citation>
    <scope>NUCLEOTIDE SEQUENCE [LARGE SCALE GENOMIC DNA]</scope>
</reference>
<dbReference type="AlphaFoldDB" id="A0A0G1ZPW7"/>